<dbReference type="EMBL" id="MKZS01000001">
    <property type="protein sequence ID" value="OLT59573.1"/>
    <property type="molecule type" value="Genomic_DNA"/>
</dbReference>
<evidence type="ECO:0000313" key="1">
    <source>
        <dbReference type="EMBL" id="OLT59573.1"/>
    </source>
</evidence>
<keyword evidence="2" id="KW-1185">Reference proteome</keyword>
<gene>
    <name evidence="1" type="ORF">BJP37_11575</name>
</gene>
<protein>
    <submittedName>
        <fullName evidence="1">Uncharacterized protein</fullName>
    </submittedName>
</protein>
<evidence type="ECO:0000313" key="2">
    <source>
        <dbReference type="Proteomes" id="UP000186657"/>
    </source>
</evidence>
<comment type="caution">
    <text evidence="1">The sequence shown here is derived from an EMBL/GenBank/DDBJ whole genome shotgun (WGS) entry which is preliminary data.</text>
</comment>
<proteinExistence type="predicted"/>
<name>A0A1U7N0U3_9CYAN</name>
<dbReference type="Proteomes" id="UP000186657">
    <property type="component" value="Unassembled WGS sequence"/>
</dbReference>
<accession>A0A1U7N0U3</accession>
<organism evidence="1 2">
    <name type="scientific">Moorena bouillonii PNG</name>
    <dbReference type="NCBI Taxonomy" id="568701"/>
    <lineage>
        <taxon>Bacteria</taxon>
        <taxon>Bacillati</taxon>
        <taxon>Cyanobacteriota</taxon>
        <taxon>Cyanophyceae</taxon>
        <taxon>Coleofasciculales</taxon>
        <taxon>Coleofasciculaceae</taxon>
        <taxon>Moorena</taxon>
    </lineage>
</organism>
<reference evidence="1 2" key="1">
    <citation type="submission" date="2016-10" db="EMBL/GenBank/DDBJ databases">
        <title>Comparative genomics uncovers the prolific and rare metabolic potential of the cyanobacterial genus Moorea.</title>
        <authorList>
            <person name="Leao T."/>
            <person name="Castelao G."/>
            <person name="Korobeynikov A."/>
            <person name="Monroe E.A."/>
            <person name="Podell S."/>
            <person name="Glukhov E."/>
            <person name="Allen E."/>
            <person name="Gerwick W.H."/>
            <person name="Gerwick L."/>
        </authorList>
    </citation>
    <scope>NUCLEOTIDE SEQUENCE [LARGE SCALE GENOMIC DNA]</scope>
    <source>
        <strain evidence="1 2">PNG5-198</strain>
    </source>
</reference>
<dbReference type="AlphaFoldDB" id="A0A1U7N0U3"/>
<sequence length="74" mass="7912">MPKAGLVYFLLLLVASYYGSFSDNYTISQIGQVNKLWILGNRESGIGNGESGIGNRESGTSDQGIAMHGIFGHC</sequence>